<feature type="region of interest" description="Disordered" evidence="1">
    <location>
        <begin position="135"/>
        <end position="160"/>
    </location>
</feature>
<keyword evidence="3" id="KW-1185">Reference proteome</keyword>
<dbReference type="EMBL" id="UZAI01001761">
    <property type="protein sequence ID" value="VDO65053.1"/>
    <property type="molecule type" value="Genomic_DNA"/>
</dbReference>
<gene>
    <name evidence="2" type="ORF">SMRZ_LOCUS5211</name>
</gene>
<evidence type="ECO:0000313" key="3">
    <source>
        <dbReference type="Proteomes" id="UP000277204"/>
    </source>
</evidence>
<evidence type="ECO:0000256" key="1">
    <source>
        <dbReference type="SAM" id="MobiDB-lite"/>
    </source>
</evidence>
<dbReference type="AlphaFoldDB" id="A0A183LN36"/>
<accession>A0A183LN36</accession>
<dbReference type="Proteomes" id="UP000277204">
    <property type="component" value="Unassembled WGS sequence"/>
</dbReference>
<name>A0A183LN36_9TREM</name>
<proteinExistence type="predicted"/>
<sequence length="211" mass="24323">MLLYSGHEEENAAHTQRVALMLSKVARNAPETAMEENWKDIKEALTSCQEVLGLKKHHHKELISIETLDRIKERKNKKTAINNSRTGAEKVQAQTEKQVKKSIKANKQKYVEEPATMRGKAAREGNIRQPYDTTKKLAGKYSKPERPVKDKGGRPITEIQQQRNRWIEYFEEILSRPAPMNNRSPYRCQSTNDGRNQNSHQTNQGRESSRT</sequence>
<feature type="compositionally biased region" description="Polar residues" evidence="1">
    <location>
        <begin position="181"/>
        <end position="211"/>
    </location>
</feature>
<feature type="region of interest" description="Disordered" evidence="1">
    <location>
        <begin position="175"/>
        <end position="211"/>
    </location>
</feature>
<reference evidence="2 3" key="1">
    <citation type="submission" date="2018-11" db="EMBL/GenBank/DDBJ databases">
        <authorList>
            <consortium name="Pathogen Informatics"/>
        </authorList>
    </citation>
    <scope>NUCLEOTIDE SEQUENCE [LARGE SCALE GENOMIC DNA]</scope>
    <source>
        <strain evidence="2 3">Zambia</strain>
    </source>
</reference>
<organism evidence="2 3">
    <name type="scientific">Schistosoma margrebowiei</name>
    <dbReference type="NCBI Taxonomy" id="48269"/>
    <lineage>
        <taxon>Eukaryota</taxon>
        <taxon>Metazoa</taxon>
        <taxon>Spiralia</taxon>
        <taxon>Lophotrochozoa</taxon>
        <taxon>Platyhelminthes</taxon>
        <taxon>Trematoda</taxon>
        <taxon>Digenea</taxon>
        <taxon>Strigeidida</taxon>
        <taxon>Schistosomatoidea</taxon>
        <taxon>Schistosomatidae</taxon>
        <taxon>Schistosoma</taxon>
    </lineage>
</organism>
<evidence type="ECO:0000313" key="2">
    <source>
        <dbReference type="EMBL" id="VDO65053.1"/>
    </source>
</evidence>
<protein>
    <submittedName>
        <fullName evidence="2">Uncharacterized protein</fullName>
    </submittedName>
</protein>
<feature type="compositionally biased region" description="Basic and acidic residues" evidence="1">
    <location>
        <begin position="142"/>
        <end position="153"/>
    </location>
</feature>